<dbReference type="InterPro" id="IPR036188">
    <property type="entry name" value="FAD/NAD-bd_sf"/>
</dbReference>
<reference evidence="5" key="2">
    <citation type="submission" date="2023-01" db="EMBL/GenBank/DDBJ databases">
        <title>Draft genome sequence of Algimonas porphyrae strain NBRC 108216.</title>
        <authorList>
            <person name="Sun Q."/>
            <person name="Mori K."/>
        </authorList>
    </citation>
    <scope>NUCLEOTIDE SEQUENCE</scope>
    <source>
        <strain evidence="5">NBRC 108216</strain>
    </source>
</reference>
<dbReference type="PRINTS" id="PR00757">
    <property type="entry name" value="AMINEOXDASEF"/>
</dbReference>
<comment type="cofactor">
    <cofactor evidence="1">
        <name>FAD</name>
        <dbReference type="ChEBI" id="CHEBI:57692"/>
    </cofactor>
</comment>
<evidence type="ECO:0000256" key="3">
    <source>
        <dbReference type="ARBA" id="ARBA00023002"/>
    </source>
</evidence>
<dbReference type="InterPro" id="IPR001613">
    <property type="entry name" value="Flavin_amine_oxidase"/>
</dbReference>
<dbReference type="RefSeq" id="WP_284374352.1">
    <property type="nucleotide sequence ID" value="NZ_BSNJ01000010.1"/>
</dbReference>
<organism evidence="5 6">
    <name type="scientific">Algimonas porphyrae</name>
    <dbReference type="NCBI Taxonomy" id="1128113"/>
    <lineage>
        <taxon>Bacteria</taxon>
        <taxon>Pseudomonadati</taxon>
        <taxon>Pseudomonadota</taxon>
        <taxon>Alphaproteobacteria</taxon>
        <taxon>Maricaulales</taxon>
        <taxon>Robiginitomaculaceae</taxon>
        <taxon>Algimonas</taxon>
    </lineage>
</organism>
<dbReference type="PANTHER" id="PTHR43563">
    <property type="entry name" value="AMINE OXIDASE"/>
    <property type="match status" value="1"/>
</dbReference>
<keyword evidence="6" id="KW-1185">Reference proteome</keyword>
<dbReference type="Pfam" id="PF01593">
    <property type="entry name" value="Amino_oxidase"/>
    <property type="match status" value="1"/>
</dbReference>
<gene>
    <name evidence="5" type="primary">yobN</name>
    <name evidence="5" type="ORF">GCM10007854_30460</name>
</gene>
<comment type="caution">
    <text evidence="5">The sequence shown here is derived from an EMBL/GenBank/DDBJ whole genome shotgun (WGS) entry which is preliminary data.</text>
</comment>
<dbReference type="Proteomes" id="UP001161390">
    <property type="component" value="Unassembled WGS sequence"/>
</dbReference>
<accession>A0ABQ5V3I7</accession>
<evidence type="ECO:0000313" key="6">
    <source>
        <dbReference type="Proteomes" id="UP001161390"/>
    </source>
</evidence>
<dbReference type="PANTHER" id="PTHR43563:SF1">
    <property type="entry name" value="AMINE OXIDASE [FLAVIN-CONTAINING] B"/>
    <property type="match status" value="1"/>
</dbReference>
<feature type="domain" description="Amine oxidase" evidence="4">
    <location>
        <begin position="48"/>
        <end position="486"/>
    </location>
</feature>
<sequence>MNNNKAALPTLSRRSAIVGGAAAYIAAAAPVRAQVERRYDVVVVGAGLSGLHAAMLLEEQGLSVLMLEGKNRIGGRVYTLMDVPGRPEAAGELIGSNYARMLDTARRLDLELVEPNRLGMGTEKYFHIKGEAILREEWPDHPLNPLSGDDRELMPDRLLFTLSHRNNPLDEQPLDAWISPEFREYDIPHTDYLKRYLGLNDETIRLMNVVAHTDNLHNTSAIHELRRYAVGAFNRRVALSQPGTPSSLQVKGGNSLLPEAMANSLKNGVLMNKTVYGFEDEGGEVAVHCGDGTVYRAKHVVCSMPYPVLRHVKFNNPLPVRMDRAIAEIDYGISIQVHFLIKENFWEKDGLPPNIWSDSPFERFAVLRRGDGGEATSAIAFINGDEAYKYDFMTDKQVADYTIRELVKIRPSIEGALEPILVQSCHRDVHGAGDWVFWRPGQVSQYAPHMRDPHGRIHFCGEHTALLERGMEGAFESGERAAFDILMET</sequence>
<name>A0ABQ5V3I7_9PROT</name>
<evidence type="ECO:0000256" key="1">
    <source>
        <dbReference type="ARBA" id="ARBA00001974"/>
    </source>
</evidence>
<dbReference type="Gene3D" id="3.50.50.60">
    <property type="entry name" value="FAD/NAD(P)-binding domain"/>
    <property type="match status" value="1"/>
</dbReference>
<evidence type="ECO:0000313" key="5">
    <source>
        <dbReference type="EMBL" id="GLQ22091.1"/>
    </source>
</evidence>
<dbReference type="SUPFAM" id="SSF54373">
    <property type="entry name" value="FAD-linked reductases, C-terminal domain"/>
    <property type="match status" value="1"/>
</dbReference>
<evidence type="ECO:0000259" key="4">
    <source>
        <dbReference type="Pfam" id="PF01593"/>
    </source>
</evidence>
<evidence type="ECO:0000256" key="2">
    <source>
        <dbReference type="ARBA" id="ARBA00005995"/>
    </source>
</evidence>
<proteinExistence type="inferred from homology"/>
<comment type="similarity">
    <text evidence="2">Belongs to the flavin monoamine oxidase family.</text>
</comment>
<protein>
    <submittedName>
        <fullName evidence="5">L-amino-acid oxidase YobN</fullName>
    </submittedName>
</protein>
<dbReference type="SUPFAM" id="SSF51905">
    <property type="entry name" value="FAD/NAD(P)-binding domain"/>
    <property type="match status" value="1"/>
</dbReference>
<dbReference type="InterPro" id="IPR002937">
    <property type="entry name" value="Amino_oxidase"/>
</dbReference>
<reference evidence="5" key="1">
    <citation type="journal article" date="2014" name="Int. J. Syst. Evol. Microbiol.">
        <title>Complete genome of a new Firmicutes species belonging to the dominant human colonic microbiota ('Ruminococcus bicirculans') reveals two chromosomes and a selective capacity to utilize plant glucans.</title>
        <authorList>
            <consortium name="NISC Comparative Sequencing Program"/>
            <person name="Wegmann U."/>
            <person name="Louis P."/>
            <person name="Goesmann A."/>
            <person name="Henrissat B."/>
            <person name="Duncan S.H."/>
            <person name="Flint H.J."/>
        </authorList>
    </citation>
    <scope>NUCLEOTIDE SEQUENCE</scope>
    <source>
        <strain evidence="5">NBRC 108216</strain>
    </source>
</reference>
<dbReference type="InterPro" id="IPR050703">
    <property type="entry name" value="Flavin_MAO"/>
</dbReference>
<dbReference type="EMBL" id="BSNJ01000010">
    <property type="protein sequence ID" value="GLQ22091.1"/>
    <property type="molecule type" value="Genomic_DNA"/>
</dbReference>
<keyword evidence="3" id="KW-0560">Oxidoreductase</keyword>